<proteinExistence type="predicted"/>
<organism evidence="2 3">
    <name type="scientific">Chromobacterium subtsugae</name>
    <dbReference type="NCBI Taxonomy" id="251747"/>
    <lineage>
        <taxon>Bacteria</taxon>
        <taxon>Pseudomonadati</taxon>
        <taxon>Pseudomonadota</taxon>
        <taxon>Betaproteobacteria</taxon>
        <taxon>Neisseriales</taxon>
        <taxon>Chromobacteriaceae</taxon>
        <taxon>Chromobacterium</taxon>
    </lineage>
</organism>
<dbReference type="RefSeq" id="WP_146008432.1">
    <property type="nucleotide sequence ID" value="NZ_CP142381.1"/>
</dbReference>
<dbReference type="GeneID" id="89687556"/>
<protein>
    <submittedName>
        <fullName evidence="2">Uncharacterized protein</fullName>
    </submittedName>
</protein>
<comment type="caution">
    <text evidence="2">The sequence shown here is derived from an EMBL/GenBank/DDBJ whole genome shotgun (WGS) entry which is preliminary data.</text>
</comment>
<keyword evidence="3" id="KW-1185">Reference proteome</keyword>
<name>A0ABS7FJI4_9NEIS</name>
<evidence type="ECO:0000313" key="2">
    <source>
        <dbReference type="EMBL" id="MBW8290217.1"/>
    </source>
</evidence>
<sequence>MSMLKFASHVLVVSITFLLGHAHAESCKYFGNSVNVVGWHGVLPHRVVLYRYGKGGGFIDPIQISSKFNLHIFSPLENTAPTLIIRFADYEAHGLFYDADYKLVVDDQYVYEISEIEPSEPRWGCLLYGGKANECRLYEGIAGLGFNSKCAAVLQ</sequence>
<accession>A0ABS7FJI4</accession>
<gene>
    <name evidence="2" type="ORF">KIF53_21490</name>
</gene>
<reference evidence="2 3" key="1">
    <citation type="submission" date="2021-05" db="EMBL/GenBank/DDBJ databases">
        <title>Draft Whole Genome Sequencing Of Biosensor Chromobacterium violaceum Strain CV026 Reveals A Regulatory RNA In Chromobacterium violaceum Phenotype Regulatory Network.</title>
        <authorList>
            <person name="Hong K.W."/>
            <person name="Chan K.G."/>
            <person name="Chang C.-Y."/>
        </authorList>
    </citation>
    <scope>NUCLEOTIDE SEQUENCE [LARGE SCALE GENOMIC DNA]</scope>
    <source>
        <strain evidence="2 3">ATCC 31532</strain>
    </source>
</reference>
<feature type="chain" id="PRO_5046819101" evidence="1">
    <location>
        <begin position="25"/>
        <end position="155"/>
    </location>
</feature>
<dbReference type="Proteomes" id="UP000711178">
    <property type="component" value="Unassembled WGS sequence"/>
</dbReference>
<evidence type="ECO:0000256" key="1">
    <source>
        <dbReference type="SAM" id="SignalP"/>
    </source>
</evidence>
<keyword evidence="1" id="KW-0732">Signal</keyword>
<feature type="signal peptide" evidence="1">
    <location>
        <begin position="1"/>
        <end position="24"/>
    </location>
</feature>
<dbReference type="EMBL" id="JAHDTB010000038">
    <property type="protein sequence ID" value="MBW8290217.1"/>
    <property type="molecule type" value="Genomic_DNA"/>
</dbReference>
<evidence type="ECO:0000313" key="3">
    <source>
        <dbReference type="Proteomes" id="UP000711178"/>
    </source>
</evidence>